<evidence type="ECO:0000313" key="3">
    <source>
        <dbReference type="EMBL" id="RLN67872.1"/>
    </source>
</evidence>
<dbReference type="EMBL" id="MBAD02000434">
    <property type="protein sequence ID" value="RLN67872.1"/>
    <property type="molecule type" value="Genomic_DNA"/>
</dbReference>
<dbReference type="Proteomes" id="UP000284657">
    <property type="component" value="Unassembled WGS sequence"/>
</dbReference>
<dbReference type="Gene3D" id="1.10.10.60">
    <property type="entry name" value="Homeodomain-like"/>
    <property type="match status" value="1"/>
</dbReference>
<organism evidence="2 4">
    <name type="scientific">Phytophthora kernoviae</name>
    <dbReference type="NCBI Taxonomy" id="325452"/>
    <lineage>
        <taxon>Eukaryota</taxon>
        <taxon>Sar</taxon>
        <taxon>Stramenopiles</taxon>
        <taxon>Oomycota</taxon>
        <taxon>Peronosporomycetes</taxon>
        <taxon>Peronosporales</taxon>
        <taxon>Peronosporaceae</taxon>
        <taxon>Phytophthora</taxon>
    </lineage>
</organism>
<name>A0A3F2RZQ8_9STRA</name>
<comment type="caution">
    <text evidence="2">The sequence shown here is derived from an EMBL/GenBank/DDBJ whole genome shotgun (WGS) entry which is preliminary data.</text>
</comment>
<dbReference type="AlphaFoldDB" id="A0A3F2RZQ8"/>
<sequence>MGRQRLTADGGRKERKNARMSTTYETRLAVIKFYQETSDMAKAVDQFFPELSPQAKRSKKRVVYGWVKDREKIEKVCDSVSGAKSHRLRKSGVGLVLGNQAEKCIVVWLRSLQKLGVPVTGNMLSEYAVDVAKELGIDRADCTLRTQTKLDKLTLWMEYKTFISSLV</sequence>
<dbReference type="OrthoDB" id="10047893at2759"/>
<evidence type="ECO:0000256" key="1">
    <source>
        <dbReference type="SAM" id="MobiDB-lite"/>
    </source>
</evidence>
<feature type="region of interest" description="Disordered" evidence="1">
    <location>
        <begin position="1"/>
        <end position="20"/>
    </location>
</feature>
<dbReference type="Proteomes" id="UP000277300">
    <property type="component" value="Unassembled WGS sequence"/>
</dbReference>
<evidence type="ECO:0000313" key="2">
    <source>
        <dbReference type="EMBL" id="RLN66926.1"/>
    </source>
</evidence>
<proteinExistence type="predicted"/>
<evidence type="ECO:0000313" key="4">
    <source>
        <dbReference type="Proteomes" id="UP000277300"/>
    </source>
</evidence>
<evidence type="ECO:0000313" key="5">
    <source>
        <dbReference type="Proteomes" id="UP000284657"/>
    </source>
</evidence>
<reference evidence="4 5" key="1">
    <citation type="submission" date="2018-07" db="EMBL/GenBank/DDBJ databases">
        <title>Genome sequencing of oomycete isolates from Chile give support for New Zealand origin for Phytophthora kernoviae and make available the first Nothophytophthora sp. genome.</title>
        <authorList>
            <person name="Studholme D.J."/>
            <person name="Sanfuentes E."/>
            <person name="Panda P."/>
            <person name="Hill R."/>
            <person name="Sambles C."/>
            <person name="Grant M."/>
            <person name="Williams N.M."/>
            <person name="Mcdougal R.L."/>
        </authorList>
    </citation>
    <scope>NUCLEOTIDE SEQUENCE [LARGE SCALE GENOMIC DNA]</scope>
    <source>
        <strain evidence="2">Chile6</strain>
        <strain evidence="3">Chile7</strain>
    </source>
</reference>
<gene>
    <name evidence="3" type="ORF">BBJ29_004872</name>
    <name evidence="2" type="ORF">BBP00_00001941</name>
</gene>
<evidence type="ECO:0008006" key="6">
    <source>
        <dbReference type="Google" id="ProtNLM"/>
    </source>
</evidence>
<protein>
    <recommendedName>
        <fullName evidence="6">HTH CENPB-type domain-containing protein</fullName>
    </recommendedName>
</protein>
<accession>A0A3F2RZQ8</accession>
<dbReference type="EMBL" id="MBDO02000030">
    <property type="protein sequence ID" value="RLN66926.1"/>
    <property type="molecule type" value="Genomic_DNA"/>
</dbReference>